<evidence type="ECO:0000256" key="9">
    <source>
        <dbReference type="HAMAP-Rule" id="MF_01129"/>
    </source>
</evidence>
<evidence type="ECO:0000256" key="8">
    <source>
        <dbReference type="ARBA" id="ARBA00023136"/>
    </source>
</evidence>
<comment type="caution">
    <text evidence="9">Lacks conserved residue(s) required for the propagation of feature annotation.</text>
</comment>
<keyword evidence="8 9" id="KW-0472">Membrane</keyword>
<evidence type="ECO:0000256" key="3">
    <source>
        <dbReference type="ARBA" id="ARBA00022692"/>
    </source>
</evidence>
<keyword evidence="3 9" id="KW-0812">Transmembrane</keyword>
<dbReference type="EC" id="7.1.3.1" evidence="9"/>
<evidence type="ECO:0000256" key="2">
    <source>
        <dbReference type="ARBA" id="ARBA00022448"/>
    </source>
</evidence>
<feature type="transmembrane region" description="Helical" evidence="9">
    <location>
        <begin position="621"/>
        <end position="639"/>
    </location>
</feature>
<dbReference type="PIRSF" id="PIRSF001265">
    <property type="entry name" value="H+-PPase"/>
    <property type="match status" value="1"/>
</dbReference>
<comment type="similarity">
    <text evidence="9">Belongs to the H(+)-translocating pyrophosphatase (TC 3.A.10) family. K(+)-insensitive subfamily.</text>
</comment>
<feature type="transmembrane region" description="Helical" evidence="9">
    <location>
        <begin position="133"/>
        <end position="153"/>
    </location>
</feature>
<keyword evidence="11" id="KW-1185">Reference proteome</keyword>
<feature type="transmembrane region" description="Helical" evidence="9">
    <location>
        <begin position="524"/>
        <end position="550"/>
    </location>
</feature>
<keyword evidence="9" id="KW-0375">Hydrogen ion transport</keyword>
<feature type="transmembrane region" description="Helical" evidence="9">
    <location>
        <begin position="159"/>
        <end position="183"/>
    </location>
</feature>
<feature type="transmembrane region" description="Helical" evidence="9">
    <location>
        <begin position="241"/>
        <end position="260"/>
    </location>
</feature>
<feature type="transmembrane region" description="Helical" evidence="9">
    <location>
        <begin position="391"/>
        <end position="417"/>
    </location>
</feature>
<keyword evidence="6 9" id="KW-1133">Transmembrane helix</keyword>
<dbReference type="HAMAP" id="MF_01129">
    <property type="entry name" value="PPase_energized_pump"/>
    <property type="match status" value="1"/>
</dbReference>
<dbReference type="NCBIfam" id="NF001960">
    <property type="entry name" value="PRK00733.3-5"/>
    <property type="match status" value="1"/>
</dbReference>
<dbReference type="Pfam" id="PF03030">
    <property type="entry name" value="H_PPase"/>
    <property type="match status" value="1"/>
</dbReference>
<protein>
    <recommendedName>
        <fullName evidence="9">K(+)-insensitive pyrophosphate-energized proton pump</fullName>
        <ecNumber evidence="9">7.1.3.1</ecNumber>
    </recommendedName>
    <alternativeName>
        <fullName evidence="9">Membrane-bound proton-translocating pyrophosphatase</fullName>
    </alternativeName>
    <alternativeName>
        <fullName evidence="9">Pyrophosphate-energized inorganic pyrophosphatase</fullName>
        <shortName evidence="9">H(+)-PPase</shortName>
    </alternativeName>
</protein>
<feature type="transmembrane region" description="Helical" evidence="9">
    <location>
        <begin position="594"/>
        <end position="615"/>
    </location>
</feature>
<reference evidence="10" key="1">
    <citation type="submission" date="2022-09" db="EMBL/GenBank/DDBJ databases">
        <title>Actin cytoskeleton and complex cell architecture in an #Asgard archaeon.</title>
        <authorList>
            <person name="Ponce Toledo R.I."/>
            <person name="Schleper C."/>
            <person name="Rodrigues Oliveira T."/>
            <person name="Wollweber F."/>
            <person name="Xu J."/>
            <person name="Rittmann S."/>
            <person name="Klingl A."/>
            <person name="Pilhofer M."/>
        </authorList>
    </citation>
    <scope>NUCLEOTIDE SEQUENCE</scope>
    <source>
        <strain evidence="10">B-35</strain>
    </source>
</reference>
<comment type="subunit">
    <text evidence="9">Homodimer.</text>
</comment>
<keyword evidence="4 9" id="KW-0460">Magnesium</keyword>
<comment type="subcellular location">
    <subcellularLocation>
        <location evidence="9">Cell membrane</location>
        <topology evidence="9">Multi-pass membrane protein</topology>
    </subcellularLocation>
    <subcellularLocation>
        <location evidence="1">Endomembrane system</location>
        <topology evidence="1">Multi-pass membrane protein</topology>
    </subcellularLocation>
</comment>
<comment type="cofactor">
    <cofactor evidence="9">
        <name>Mg(2+)</name>
        <dbReference type="ChEBI" id="CHEBI:18420"/>
    </cofactor>
</comment>
<feature type="transmembrane region" description="Helical" evidence="9">
    <location>
        <begin position="483"/>
        <end position="504"/>
    </location>
</feature>
<keyword evidence="7 9" id="KW-0406">Ion transport</keyword>
<dbReference type="PANTHER" id="PTHR31998">
    <property type="entry name" value="K(+)-INSENSITIVE PYROPHOSPHATE-ENERGIZED PROTON PUMP"/>
    <property type="match status" value="1"/>
</dbReference>
<accession>A0ABY6HLR5</accession>
<proteinExistence type="inferred from homology"/>
<evidence type="ECO:0000256" key="5">
    <source>
        <dbReference type="ARBA" id="ARBA00022967"/>
    </source>
</evidence>
<feature type="transmembrane region" description="Helical" evidence="9">
    <location>
        <begin position="347"/>
        <end position="370"/>
    </location>
</feature>
<feature type="transmembrane region" description="Helical" evidence="9">
    <location>
        <begin position="423"/>
        <end position="443"/>
    </location>
</feature>
<feature type="transmembrane region" description="Helical" evidence="9">
    <location>
        <begin position="6"/>
        <end position="25"/>
    </location>
</feature>
<organism evidence="10 11">
    <name type="scientific">Candidatus Lokiarchaeum ossiferum</name>
    <dbReference type="NCBI Taxonomy" id="2951803"/>
    <lineage>
        <taxon>Archaea</taxon>
        <taxon>Promethearchaeati</taxon>
        <taxon>Promethearchaeota</taxon>
        <taxon>Promethearchaeia</taxon>
        <taxon>Promethearchaeales</taxon>
        <taxon>Promethearchaeaceae</taxon>
        <taxon>Candidatus Lokiarchaeum</taxon>
    </lineage>
</organism>
<gene>
    <name evidence="9" type="primary">hppA</name>
    <name evidence="10" type="ORF">NEF87_000743</name>
</gene>
<dbReference type="EMBL" id="CP104013">
    <property type="protein sequence ID" value="UYP44458.1"/>
    <property type="molecule type" value="Genomic_DNA"/>
</dbReference>
<feature type="site" description="Determinant of potassium independence" evidence="9">
    <location>
        <position position="482"/>
    </location>
</feature>
<evidence type="ECO:0000256" key="7">
    <source>
        <dbReference type="ARBA" id="ARBA00023065"/>
    </source>
</evidence>
<comment type="catalytic activity">
    <reaction evidence="9">
        <text>diphosphate + H2O + H(+)(in) = 2 phosphate + 2 H(+)(out)</text>
        <dbReference type="Rhea" id="RHEA:13973"/>
        <dbReference type="ChEBI" id="CHEBI:15377"/>
        <dbReference type="ChEBI" id="CHEBI:15378"/>
        <dbReference type="ChEBI" id="CHEBI:33019"/>
        <dbReference type="ChEBI" id="CHEBI:43474"/>
        <dbReference type="EC" id="7.1.3.1"/>
    </reaction>
</comment>
<feature type="transmembrane region" description="Helical" evidence="9">
    <location>
        <begin position="61"/>
        <end position="79"/>
    </location>
</feature>
<comment type="function">
    <text evidence="9">Proton pump that utilizes the energy of pyrophosphate hydrolysis as the driving force for proton movement across the membrane. Generates a proton motive force.</text>
</comment>
<feature type="transmembrane region" description="Helical" evidence="9">
    <location>
        <begin position="91"/>
        <end position="112"/>
    </location>
</feature>
<feature type="transmembrane region" description="Helical" evidence="9">
    <location>
        <begin position="303"/>
        <end position="327"/>
    </location>
</feature>
<dbReference type="InterPro" id="IPR004131">
    <property type="entry name" value="PPase-energised_H-pump"/>
</dbReference>
<evidence type="ECO:0000256" key="4">
    <source>
        <dbReference type="ARBA" id="ARBA00022842"/>
    </source>
</evidence>
<evidence type="ECO:0000313" key="10">
    <source>
        <dbReference type="EMBL" id="UYP44458.1"/>
    </source>
</evidence>
<feature type="transmembrane region" description="Helical" evidence="9">
    <location>
        <begin position="272"/>
        <end position="291"/>
    </location>
</feature>
<keyword evidence="5 9" id="KW-1278">Translocase</keyword>
<dbReference type="Proteomes" id="UP001208689">
    <property type="component" value="Chromosome"/>
</dbReference>
<keyword evidence="9" id="KW-1003">Cell membrane</keyword>
<evidence type="ECO:0000256" key="1">
    <source>
        <dbReference type="ARBA" id="ARBA00004127"/>
    </source>
</evidence>
<evidence type="ECO:0000313" key="11">
    <source>
        <dbReference type="Proteomes" id="UP001208689"/>
    </source>
</evidence>
<keyword evidence="2 9" id="KW-0813">Transport</keyword>
<sequence length="719" mass="74569">MFVNVWSLWLVLLSAIVSLVVAFLLKKKVSTADPGNEEMVKVQGYIRDGANAFVRRQYKTLAIFVGGLAIVVGIIYYIYPIETEGTNVKWWVMVLSFIVGSSASAWAGWLGMKVGVDANAKTAQAATKGLTPAFDVSFFGGAVMGLIVTSAALGGVWLLYYIIGEPIVILGFSFGASTIALFAKAGGGIFTKTADVAADLVGKIEYSLPEDDPRNPAAVADNVGDNVGDIAGMGADLFDSYVASIIGAMLLGYSVSYTGLFDLANADILASFPLVISAAGLFASIVGIYVISKMKKTSPGKALNSGTYLAAALFIGIGALFTFLLTTSSGIDTSGSGRFENMSDKLWLNYGAAAFGVIAGIIIGLTTDYYTDDSKHPTQAVAESSQQGHALNILTGFSYGLMSVAPPTLGIVVVMGISYALDGVIGVASASTGMLAIVGTIVANDAYGPIVDNARGIAEQGGLEEDVIALCDKLDSAGNTAKAVTKGFSIGAAALTVLALLYSFMEEAKLLLVDTDFVTGLDVLSVDVMIGLLLGVMIPCIYSAVLIFAVDKNAQVMVKEIRRQFEEHPGILEGTEAADFEKCIDIATVGSLKALVVPSLLSVVAPIVVGVLFGVRALGAFLAGTILIGFIFGLLLSNAGGTWDNAKKYIEDGNLGGKGTLAHAAAVTGDTVGDPFKDTAGPAINTLICVMSLTASMFLRLFVGINSGEGLIQLGTLIA</sequence>
<name>A0ABY6HLR5_9ARCH</name>
<evidence type="ECO:0000256" key="6">
    <source>
        <dbReference type="ARBA" id="ARBA00022989"/>
    </source>
</evidence>
<dbReference type="NCBIfam" id="TIGR01104">
    <property type="entry name" value="V_PPase"/>
    <property type="match status" value="1"/>
</dbReference>